<dbReference type="Proteomes" id="UP001177670">
    <property type="component" value="Unassembled WGS sequence"/>
</dbReference>
<proteinExistence type="predicted"/>
<accession>A0AA40GDY4</accession>
<dbReference type="PANTHER" id="PTHR12156">
    <property type="entry name" value="PLECKSTRIN HOMOLOGY-LIKE DOMAIN, FAMILY B, MEMBER 3"/>
    <property type="match status" value="1"/>
</dbReference>
<evidence type="ECO:0000313" key="2">
    <source>
        <dbReference type="Proteomes" id="UP001177670"/>
    </source>
</evidence>
<organism evidence="1 2">
    <name type="scientific">Melipona bicolor</name>
    <dbReference type="NCBI Taxonomy" id="60889"/>
    <lineage>
        <taxon>Eukaryota</taxon>
        <taxon>Metazoa</taxon>
        <taxon>Ecdysozoa</taxon>
        <taxon>Arthropoda</taxon>
        <taxon>Hexapoda</taxon>
        <taxon>Insecta</taxon>
        <taxon>Pterygota</taxon>
        <taxon>Neoptera</taxon>
        <taxon>Endopterygota</taxon>
        <taxon>Hymenoptera</taxon>
        <taxon>Apocrita</taxon>
        <taxon>Aculeata</taxon>
        <taxon>Apoidea</taxon>
        <taxon>Anthophila</taxon>
        <taxon>Apidae</taxon>
        <taxon>Melipona</taxon>
    </lineage>
</organism>
<gene>
    <name evidence="1" type="ORF">K0M31_000269</name>
</gene>
<dbReference type="PANTHER" id="PTHR12156:SF5">
    <property type="entry name" value="FI18040P1"/>
    <property type="match status" value="1"/>
</dbReference>
<dbReference type="InterPro" id="IPR052212">
    <property type="entry name" value="PH-like_domain"/>
</dbReference>
<dbReference type="AlphaFoldDB" id="A0AA40GDY4"/>
<dbReference type="EMBL" id="JAHYIQ010000001">
    <property type="protein sequence ID" value="KAK1135684.1"/>
    <property type="molecule type" value="Genomic_DNA"/>
</dbReference>
<keyword evidence="2" id="KW-1185">Reference proteome</keyword>
<protein>
    <submittedName>
        <fullName evidence="1">Uncharacterized protein</fullName>
    </submittedName>
</protein>
<evidence type="ECO:0000313" key="1">
    <source>
        <dbReference type="EMBL" id="KAK1135684.1"/>
    </source>
</evidence>
<reference evidence="1" key="1">
    <citation type="submission" date="2021-10" db="EMBL/GenBank/DDBJ databases">
        <title>Melipona bicolor Genome sequencing and assembly.</title>
        <authorList>
            <person name="Araujo N.S."/>
            <person name="Arias M.C."/>
        </authorList>
    </citation>
    <scope>NUCLEOTIDE SEQUENCE</scope>
    <source>
        <strain evidence="1">USP_2M_L1-L4_2017</strain>
        <tissue evidence="1">Whole body</tissue>
    </source>
</reference>
<sequence length="83" mass="9177">MATAGLEVREAGRALRVQTEAPHLVSMGSGRLSTAVTLHPLPEEISSFAPLFAYHRQSGTSDTFYTTIKLYQTKELVRVRITD</sequence>
<name>A0AA40GDY4_9HYME</name>
<comment type="caution">
    <text evidence="1">The sequence shown here is derived from an EMBL/GenBank/DDBJ whole genome shotgun (WGS) entry which is preliminary data.</text>
</comment>